<proteinExistence type="predicted"/>
<dbReference type="SMART" id="SM00490">
    <property type="entry name" value="HELICc"/>
    <property type="match status" value="1"/>
</dbReference>
<dbReference type="EC" id="5.6.2.4" evidence="11"/>
<evidence type="ECO:0000259" key="13">
    <source>
        <dbReference type="PROSITE" id="PS51192"/>
    </source>
</evidence>
<dbReference type="PROSITE" id="PS51192">
    <property type="entry name" value="HELICASE_ATP_BIND_1"/>
    <property type="match status" value="1"/>
</dbReference>
<dbReference type="AlphaFoldDB" id="A0A381W5I0"/>
<dbReference type="EMBL" id="UINC01010629">
    <property type="protein sequence ID" value="SVA47208.1"/>
    <property type="molecule type" value="Genomic_DNA"/>
</dbReference>
<dbReference type="Pfam" id="PF00270">
    <property type="entry name" value="DEAD"/>
    <property type="match status" value="1"/>
</dbReference>
<evidence type="ECO:0000256" key="7">
    <source>
        <dbReference type="ARBA" id="ARBA00023172"/>
    </source>
</evidence>
<keyword evidence="9" id="KW-0413">Isomerase</keyword>
<keyword evidence="7" id="KW-0233">DNA recombination</keyword>
<evidence type="ECO:0000256" key="6">
    <source>
        <dbReference type="ARBA" id="ARBA00023125"/>
    </source>
</evidence>
<dbReference type="GO" id="GO:0043138">
    <property type="term" value="F:3'-5' DNA helicase activity"/>
    <property type="evidence" value="ECO:0007669"/>
    <property type="project" value="UniProtKB-EC"/>
</dbReference>
<dbReference type="SMART" id="SM00487">
    <property type="entry name" value="DEXDc"/>
    <property type="match status" value="1"/>
</dbReference>
<dbReference type="Gene3D" id="3.40.50.300">
    <property type="entry name" value="P-loop containing nucleotide triphosphate hydrolases"/>
    <property type="match status" value="2"/>
</dbReference>
<dbReference type="GO" id="GO:0006310">
    <property type="term" value="P:DNA recombination"/>
    <property type="evidence" value="ECO:0007669"/>
    <property type="project" value="UniProtKB-KW"/>
</dbReference>
<feature type="domain" description="Helicase ATP-binding" evidence="13">
    <location>
        <begin position="78"/>
        <end position="243"/>
    </location>
</feature>
<name>A0A381W5I0_9ZZZZ</name>
<evidence type="ECO:0000256" key="1">
    <source>
        <dbReference type="ARBA" id="ARBA00022741"/>
    </source>
</evidence>
<evidence type="ECO:0000256" key="2">
    <source>
        <dbReference type="ARBA" id="ARBA00022763"/>
    </source>
</evidence>
<dbReference type="InterPro" id="IPR027417">
    <property type="entry name" value="P-loop_NTPase"/>
</dbReference>
<comment type="catalytic activity">
    <reaction evidence="12">
        <text>ATP + H2O = ADP + phosphate + H(+)</text>
        <dbReference type="Rhea" id="RHEA:13065"/>
        <dbReference type="ChEBI" id="CHEBI:15377"/>
        <dbReference type="ChEBI" id="CHEBI:15378"/>
        <dbReference type="ChEBI" id="CHEBI:30616"/>
        <dbReference type="ChEBI" id="CHEBI:43474"/>
        <dbReference type="ChEBI" id="CHEBI:456216"/>
        <dbReference type="EC" id="5.6.2.4"/>
    </reaction>
</comment>
<keyword evidence="2" id="KW-0227">DNA damage</keyword>
<dbReference type="PANTHER" id="PTHR47964">
    <property type="entry name" value="ATP-DEPENDENT DNA HELICASE HOMOLOG RECG, CHLOROPLASTIC"/>
    <property type="match status" value="1"/>
</dbReference>
<evidence type="ECO:0000256" key="4">
    <source>
        <dbReference type="ARBA" id="ARBA00022806"/>
    </source>
</evidence>
<keyword evidence="5" id="KW-0067">ATP-binding</keyword>
<dbReference type="GO" id="GO:0003677">
    <property type="term" value="F:DNA binding"/>
    <property type="evidence" value="ECO:0007669"/>
    <property type="project" value="UniProtKB-KW"/>
</dbReference>
<dbReference type="GO" id="GO:0005524">
    <property type="term" value="F:ATP binding"/>
    <property type="evidence" value="ECO:0007669"/>
    <property type="project" value="UniProtKB-KW"/>
</dbReference>
<keyword evidence="4" id="KW-0347">Helicase</keyword>
<dbReference type="InterPro" id="IPR014001">
    <property type="entry name" value="Helicase_ATP-bd"/>
</dbReference>
<keyword evidence="6" id="KW-0238">DNA-binding</keyword>
<dbReference type="InterPro" id="IPR045562">
    <property type="entry name" value="RecG_dom3_C"/>
</dbReference>
<dbReference type="SUPFAM" id="SSF52540">
    <property type="entry name" value="P-loop containing nucleoside triphosphate hydrolases"/>
    <property type="match status" value="1"/>
</dbReference>
<gene>
    <name evidence="15" type="ORF">METZ01_LOCUS100062</name>
</gene>
<dbReference type="FunFam" id="3.40.50.300:FF:000391">
    <property type="entry name" value="ATP-dependent DNA helicase RecG"/>
    <property type="match status" value="1"/>
</dbReference>
<dbReference type="InterPro" id="IPR011545">
    <property type="entry name" value="DEAD/DEAH_box_helicase_dom"/>
</dbReference>
<keyword evidence="3" id="KW-0378">Hydrolase</keyword>
<dbReference type="Pfam" id="PF00271">
    <property type="entry name" value="Helicase_C"/>
    <property type="match status" value="1"/>
</dbReference>
<evidence type="ECO:0000256" key="9">
    <source>
        <dbReference type="ARBA" id="ARBA00023235"/>
    </source>
</evidence>
<dbReference type="PANTHER" id="PTHR47964:SF1">
    <property type="entry name" value="ATP-DEPENDENT DNA HELICASE HOMOLOG RECG, CHLOROPLASTIC"/>
    <property type="match status" value="1"/>
</dbReference>
<evidence type="ECO:0000313" key="15">
    <source>
        <dbReference type="EMBL" id="SVA47208.1"/>
    </source>
</evidence>
<reference evidence="15" key="1">
    <citation type="submission" date="2018-05" db="EMBL/GenBank/DDBJ databases">
        <authorList>
            <person name="Lanie J.A."/>
            <person name="Ng W.-L."/>
            <person name="Kazmierczak K.M."/>
            <person name="Andrzejewski T.M."/>
            <person name="Davidsen T.M."/>
            <person name="Wayne K.J."/>
            <person name="Tettelin H."/>
            <person name="Glass J.I."/>
            <person name="Rusch D."/>
            <person name="Podicherti R."/>
            <person name="Tsui H.-C.T."/>
            <person name="Winkler M.E."/>
        </authorList>
    </citation>
    <scope>NUCLEOTIDE SEQUENCE</scope>
</reference>
<evidence type="ECO:0000256" key="12">
    <source>
        <dbReference type="ARBA" id="ARBA00048988"/>
    </source>
</evidence>
<sequence length="487" mass="53976">PDTDVATLVNGRHSCQKRMALEELIAQRLSLRQLKISASKDRAEPLEDQHCWLQAIQKSLPFHLTKAQSLALEDIVNDLNRPVPMLRLLHGDVGSGKTVLAVLASAVAASSFCQSAVMVPTELLAEQHFSNFCRWLEPLGVNVAYLTGSTTGRVRKEVLTSIANGKVQVVVGTHALFSEDVRFYKLGLIVVDEQHRFGVDQRLQLRLKGISSGLCPHQLVMSATPIPRTLAMTAYADLDCSVIAELPAGRKPVRTVVVPDNRRDQLVQRVIQHCKEGQQAYWVCPIIEESDTMELQAAEDLEQDLIEGMFELNVGLLHGKMKVVEKERVMRAFKEKKIDVLVATTVIEVGVDIPNATLMVVENSDRMGLGQLHQLRGRVGRGDDASSCVLLYKPPLSKIARERLQVLRETSDGFRIAEKDLELRGAGEVLGTRQAGIVELTIADLVRNADLLPMVIKVSEELLEAFPDRVDPLIERWISGRSQYGSV</sequence>
<evidence type="ECO:0000256" key="5">
    <source>
        <dbReference type="ARBA" id="ARBA00022840"/>
    </source>
</evidence>
<dbReference type="PROSITE" id="PS51194">
    <property type="entry name" value="HELICASE_CTER"/>
    <property type="match status" value="1"/>
</dbReference>
<feature type="domain" description="Helicase C-terminal" evidence="14">
    <location>
        <begin position="265"/>
        <end position="422"/>
    </location>
</feature>
<evidence type="ECO:0000256" key="3">
    <source>
        <dbReference type="ARBA" id="ARBA00022801"/>
    </source>
</evidence>
<evidence type="ECO:0000256" key="10">
    <source>
        <dbReference type="ARBA" id="ARBA00034617"/>
    </source>
</evidence>
<evidence type="ECO:0000259" key="14">
    <source>
        <dbReference type="PROSITE" id="PS51194"/>
    </source>
</evidence>
<accession>A0A381W5I0</accession>
<dbReference type="Pfam" id="PF19833">
    <property type="entry name" value="RecG_dom3_C"/>
    <property type="match status" value="1"/>
</dbReference>
<dbReference type="InterPro" id="IPR001650">
    <property type="entry name" value="Helicase_C-like"/>
</dbReference>
<protein>
    <recommendedName>
        <fullName evidence="11">DNA 3'-5' helicase</fullName>
        <ecNumber evidence="11">5.6.2.4</ecNumber>
    </recommendedName>
</protein>
<comment type="catalytic activity">
    <reaction evidence="10">
        <text>Couples ATP hydrolysis with the unwinding of duplex DNA by translocating in the 3'-5' direction.</text>
        <dbReference type="EC" id="5.6.2.4"/>
    </reaction>
</comment>
<evidence type="ECO:0000256" key="11">
    <source>
        <dbReference type="ARBA" id="ARBA00034808"/>
    </source>
</evidence>
<dbReference type="GO" id="GO:0016787">
    <property type="term" value="F:hydrolase activity"/>
    <property type="evidence" value="ECO:0007669"/>
    <property type="project" value="UniProtKB-KW"/>
</dbReference>
<feature type="non-terminal residue" evidence="15">
    <location>
        <position position="1"/>
    </location>
</feature>
<evidence type="ECO:0000256" key="8">
    <source>
        <dbReference type="ARBA" id="ARBA00023204"/>
    </source>
</evidence>
<keyword evidence="1" id="KW-0547">Nucleotide-binding</keyword>
<keyword evidence="8" id="KW-0234">DNA repair</keyword>
<organism evidence="15">
    <name type="scientific">marine metagenome</name>
    <dbReference type="NCBI Taxonomy" id="408172"/>
    <lineage>
        <taxon>unclassified sequences</taxon>
        <taxon>metagenomes</taxon>
        <taxon>ecological metagenomes</taxon>
    </lineage>
</organism>
<dbReference type="InterPro" id="IPR047112">
    <property type="entry name" value="RecG/Mfd"/>
</dbReference>
<dbReference type="GO" id="GO:0006281">
    <property type="term" value="P:DNA repair"/>
    <property type="evidence" value="ECO:0007669"/>
    <property type="project" value="UniProtKB-KW"/>
</dbReference>